<organism evidence="2 3">
    <name type="scientific">Aldrovandia affinis</name>
    <dbReference type="NCBI Taxonomy" id="143900"/>
    <lineage>
        <taxon>Eukaryota</taxon>
        <taxon>Metazoa</taxon>
        <taxon>Chordata</taxon>
        <taxon>Craniata</taxon>
        <taxon>Vertebrata</taxon>
        <taxon>Euteleostomi</taxon>
        <taxon>Actinopterygii</taxon>
        <taxon>Neopterygii</taxon>
        <taxon>Teleostei</taxon>
        <taxon>Notacanthiformes</taxon>
        <taxon>Halosauridae</taxon>
        <taxon>Aldrovandia</taxon>
    </lineage>
</organism>
<name>A0AAD7RB52_9TELE</name>
<gene>
    <name evidence="2" type="ORF">AAFF_G00299140</name>
</gene>
<reference evidence="2" key="1">
    <citation type="journal article" date="2023" name="Science">
        <title>Genome structures resolve the early diversification of teleost fishes.</title>
        <authorList>
            <person name="Parey E."/>
            <person name="Louis A."/>
            <person name="Montfort J."/>
            <person name="Bouchez O."/>
            <person name="Roques C."/>
            <person name="Iampietro C."/>
            <person name="Lluch J."/>
            <person name="Castinel A."/>
            <person name="Donnadieu C."/>
            <person name="Desvignes T."/>
            <person name="Floi Bucao C."/>
            <person name="Jouanno E."/>
            <person name="Wen M."/>
            <person name="Mejri S."/>
            <person name="Dirks R."/>
            <person name="Jansen H."/>
            <person name="Henkel C."/>
            <person name="Chen W.J."/>
            <person name="Zahm M."/>
            <person name="Cabau C."/>
            <person name="Klopp C."/>
            <person name="Thompson A.W."/>
            <person name="Robinson-Rechavi M."/>
            <person name="Braasch I."/>
            <person name="Lecointre G."/>
            <person name="Bobe J."/>
            <person name="Postlethwait J.H."/>
            <person name="Berthelot C."/>
            <person name="Roest Crollius H."/>
            <person name="Guiguen Y."/>
        </authorList>
    </citation>
    <scope>NUCLEOTIDE SEQUENCE</scope>
    <source>
        <strain evidence="2">NC1722</strain>
    </source>
</reference>
<feature type="compositionally biased region" description="Basic and acidic residues" evidence="1">
    <location>
        <begin position="174"/>
        <end position="187"/>
    </location>
</feature>
<comment type="caution">
    <text evidence="2">The sequence shown here is derived from an EMBL/GenBank/DDBJ whole genome shotgun (WGS) entry which is preliminary data.</text>
</comment>
<sequence length="291" mass="32032">MRLEESSKGSHVSDFEFSFTPTSLMEEIFTGREWSHFLALRRSPVPMETASQSQVEGRSWAGPGQRRDAPPELRASGTISSRAEPAANQEANEHMLVQSGTGADGLCGSWAADRTDQSRERIPEGPLDVFTKPVEVLDNSASMSRAHLNRKREHQSGTRRESRRQSEGDGAGPGEREGVGPGEREDSTVNASLQTAEGAKETDDNTIPLYVLPSALRSSAAHDSSTSGETVIKKRKIKHTAEGARRVRFMEQPEFLPDVQPFEFTASEIAEPSVLPGWILALKRKAQRRPR</sequence>
<feature type="compositionally biased region" description="Basic and acidic residues" evidence="1">
    <location>
        <begin position="154"/>
        <end position="167"/>
    </location>
</feature>
<evidence type="ECO:0000313" key="3">
    <source>
        <dbReference type="Proteomes" id="UP001221898"/>
    </source>
</evidence>
<dbReference type="EMBL" id="JAINUG010000426">
    <property type="protein sequence ID" value="KAJ8371876.1"/>
    <property type="molecule type" value="Genomic_DNA"/>
</dbReference>
<dbReference type="AlphaFoldDB" id="A0AAD7RB52"/>
<evidence type="ECO:0000313" key="2">
    <source>
        <dbReference type="EMBL" id="KAJ8371876.1"/>
    </source>
</evidence>
<keyword evidence="3" id="KW-1185">Reference proteome</keyword>
<feature type="region of interest" description="Disordered" evidence="1">
    <location>
        <begin position="45"/>
        <end position="240"/>
    </location>
</feature>
<protein>
    <submittedName>
        <fullName evidence="2">Uncharacterized protein</fullName>
    </submittedName>
</protein>
<dbReference type="Proteomes" id="UP001221898">
    <property type="component" value="Unassembled WGS sequence"/>
</dbReference>
<proteinExistence type="predicted"/>
<evidence type="ECO:0000256" key="1">
    <source>
        <dbReference type="SAM" id="MobiDB-lite"/>
    </source>
</evidence>
<accession>A0AAD7RB52</accession>
<feature type="compositionally biased region" description="Basic and acidic residues" evidence="1">
    <location>
        <begin position="113"/>
        <end position="123"/>
    </location>
</feature>